<organism evidence="12">
    <name type="scientific">Culicoides sonorensis</name>
    <name type="common">Biting midge</name>
    <dbReference type="NCBI Taxonomy" id="179676"/>
    <lineage>
        <taxon>Eukaryota</taxon>
        <taxon>Metazoa</taxon>
        <taxon>Ecdysozoa</taxon>
        <taxon>Arthropoda</taxon>
        <taxon>Hexapoda</taxon>
        <taxon>Insecta</taxon>
        <taxon>Pterygota</taxon>
        <taxon>Neoptera</taxon>
        <taxon>Endopterygota</taxon>
        <taxon>Diptera</taxon>
        <taxon>Nematocera</taxon>
        <taxon>Chironomoidea</taxon>
        <taxon>Ceratopogonidae</taxon>
        <taxon>Ceratopogoninae</taxon>
        <taxon>Culicoides</taxon>
        <taxon>Monoculicoides</taxon>
    </lineage>
</organism>
<dbReference type="FunFam" id="2.60.300.12:FF:000006">
    <property type="entry name" value="Iron-sulfur cluster assembly 2 mitochondrial"/>
    <property type="match status" value="1"/>
</dbReference>
<dbReference type="GO" id="GO:0120510">
    <property type="term" value="C:mitochondrial [4Fe-4S] assembly complex"/>
    <property type="evidence" value="ECO:0007669"/>
    <property type="project" value="UniProtKB-ARBA"/>
</dbReference>
<keyword evidence="5" id="KW-0496">Mitochondrion</keyword>
<evidence type="ECO:0000313" key="11">
    <source>
        <dbReference type="EMBL" id="SSW99537.1"/>
    </source>
</evidence>
<reference evidence="12" key="2">
    <citation type="submission" date="2018-07" db="EMBL/GenBank/DDBJ databases">
        <authorList>
            <person name="Quirk P.G."/>
            <person name="Krulwich T.A."/>
        </authorList>
    </citation>
    <scope>NUCLEOTIDE SEQUENCE</scope>
</reference>
<accession>A0A336MQ96</accession>
<keyword evidence="4" id="KW-0408">Iron</keyword>
<evidence type="ECO:0000256" key="4">
    <source>
        <dbReference type="ARBA" id="ARBA00023004"/>
    </source>
</evidence>
<protein>
    <recommendedName>
        <fullName evidence="7">Iron-sulfur cluster assembly 2 homolog, mitochondrial</fullName>
    </recommendedName>
    <alternativeName>
        <fullName evidence="8">HESB-like domain-containing protein 1</fullName>
    </alternativeName>
</protein>
<dbReference type="InterPro" id="IPR035903">
    <property type="entry name" value="HesB-like_dom_sf"/>
</dbReference>
<evidence type="ECO:0000256" key="7">
    <source>
        <dbReference type="ARBA" id="ARBA00073313"/>
    </source>
</evidence>
<dbReference type="OMA" id="INRFAYH"/>
<evidence type="ECO:0000256" key="9">
    <source>
        <dbReference type="ARBA" id="ARBA00093471"/>
    </source>
</evidence>
<dbReference type="GO" id="GO:0016226">
    <property type="term" value="P:iron-sulfur cluster assembly"/>
    <property type="evidence" value="ECO:0007669"/>
    <property type="project" value="InterPro"/>
</dbReference>
<dbReference type="EMBL" id="UFQT01002074">
    <property type="protein sequence ID" value="SSX32582.1"/>
    <property type="molecule type" value="Genomic_DNA"/>
</dbReference>
<dbReference type="GO" id="GO:0051539">
    <property type="term" value="F:4 iron, 4 sulfur cluster binding"/>
    <property type="evidence" value="ECO:0007669"/>
    <property type="project" value="TreeGrafter"/>
</dbReference>
<evidence type="ECO:0000256" key="1">
    <source>
        <dbReference type="ARBA" id="ARBA00004173"/>
    </source>
</evidence>
<dbReference type="SUPFAM" id="SSF89360">
    <property type="entry name" value="HesB-like domain"/>
    <property type="match status" value="1"/>
</dbReference>
<evidence type="ECO:0000259" key="10">
    <source>
        <dbReference type="Pfam" id="PF01521"/>
    </source>
</evidence>
<keyword evidence="3" id="KW-0479">Metal-binding</keyword>
<evidence type="ECO:0000256" key="5">
    <source>
        <dbReference type="ARBA" id="ARBA00023128"/>
    </source>
</evidence>
<dbReference type="AlphaFoldDB" id="A0A336MQ96"/>
<evidence type="ECO:0000256" key="6">
    <source>
        <dbReference type="ARBA" id="ARBA00057540"/>
    </source>
</evidence>
<dbReference type="GO" id="GO:0005506">
    <property type="term" value="F:iron ion binding"/>
    <property type="evidence" value="ECO:0007669"/>
    <property type="project" value="TreeGrafter"/>
</dbReference>
<dbReference type="Pfam" id="PF01521">
    <property type="entry name" value="Fe-S_biosyn"/>
    <property type="match status" value="1"/>
</dbReference>
<reference evidence="11" key="1">
    <citation type="submission" date="2018-04" db="EMBL/GenBank/DDBJ databases">
        <authorList>
            <person name="Go L.Y."/>
            <person name="Mitchell J.A."/>
        </authorList>
    </citation>
    <scope>NUCLEOTIDE SEQUENCE</scope>
    <source>
        <tissue evidence="11">Whole organism</tissue>
    </source>
</reference>
<dbReference type="VEuPathDB" id="VectorBase:CSON000067"/>
<name>A0A336MQ96_CULSO</name>
<dbReference type="EMBL" id="UFQT01000100">
    <property type="protein sequence ID" value="SSX19917.1"/>
    <property type="molecule type" value="Genomic_DNA"/>
</dbReference>
<feature type="domain" description="Core" evidence="10">
    <location>
        <begin position="53"/>
        <end position="150"/>
    </location>
</feature>
<dbReference type="VEuPathDB" id="VectorBase:CSON005160"/>
<sequence>MALILRNLRTSFIQSIKYTKINQSLLQRRVPQTSRYFSTETEKNEATNQDQGLKLTETCVKRLKEVCTDGSFLRVTVEGGGCSGFQYKFDFDTNKVQEDLEFGTDDAKVVIDPISLEYIGGATIDYHVELIRAGFRILHNPKAEGGCSCGSSFSIKID</sequence>
<dbReference type="EMBL" id="UFQS01000100">
    <property type="protein sequence ID" value="SSW99537.1"/>
    <property type="molecule type" value="Genomic_DNA"/>
</dbReference>
<evidence type="ECO:0000313" key="12">
    <source>
        <dbReference type="EMBL" id="SSX32582.1"/>
    </source>
</evidence>
<dbReference type="Gene3D" id="2.60.300.12">
    <property type="entry name" value="HesB-like domain"/>
    <property type="match status" value="1"/>
</dbReference>
<evidence type="ECO:0000256" key="2">
    <source>
        <dbReference type="ARBA" id="ARBA00006718"/>
    </source>
</evidence>
<gene>
    <name evidence="12" type="primary">CSON005160</name>
    <name evidence="11" type="synonym">CSON000067</name>
</gene>
<evidence type="ECO:0000256" key="8">
    <source>
        <dbReference type="ARBA" id="ARBA00077082"/>
    </source>
</evidence>
<dbReference type="NCBIfam" id="TIGR00049">
    <property type="entry name" value="iron-sulfur cluster assembly accessory protein"/>
    <property type="match status" value="1"/>
</dbReference>
<comment type="subcellular location">
    <subcellularLocation>
        <location evidence="1">Mitochondrion</location>
    </subcellularLocation>
</comment>
<dbReference type="PANTHER" id="PTHR43011:SF1">
    <property type="entry name" value="IRON-SULFUR CLUSTER ASSEMBLY 2 HOMOLOG, MITOCHONDRIAL"/>
    <property type="match status" value="1"/>
</dbReference>
<comment type="subunit">
    <text evidence="9">Heterotetramer; forms a dimer of dimers with IBA57. Interacts with [2Fe-2S]-ISCA2 forming the heterodimer [2Fe- 2S]-ISCA2-IBA57 complex; [2Fe-2S] cluster binding is absolutely required to promote the complex formation.</text>
</comment>
<dbReference type="InterPro" id="IPR000361">
    <property type="entry name" value="ATAP_core_dom"/>
</dbReference>
<dbReference type="PANTHER" id="PTHR43011">
    <property type="entry name" value="IRON-SULFUR CLUSTER ASSEMBLY 2 HOMOLOG, MITOCHONDRIAL"/>
    <property type="match status" value="1"/>
</dbReference>
<dbReference type="InterPro" id="IPR016092">
    <property type="entry name" value="ATAP"/>
</dbReference>
<evidence type="ECO:0000256" key="3">
    <source>
        <dbReference type="ARBA" id="ARBA00022723"/>
    </source>
</evidence>
<proteinExistence type="inferred from homology"/>
<comment type="similarity">
    <text evidence="2">Belongs to the HesB/IscA family.</text>
</comment>
<comment type="function">
    <text evidence="6">Involved in the maturation of mitochondrial 4Fe-4S proteins functioning late in the iron-sulfur cluster assembly pathway. May be involved in the binding of an intermediate of Fe/S cluster assembly.</text>
</comment>
<dbReference type="GO" id="GO:0051537">
    <property type="term" value="F:2 iron, 2 sulfur cluster binding"/>
    <property type="evidence" value="ECO:0007669"/>
    <property type="project" value="TreeGrafter"/>
</dbReference>